<keyword evidence="9" id="KW-1185">Reference proteome</keyword>
<feature type="transmembrane region" description="Helical" evidence="6">
    <location>
        <begin position="210"/>
        <end position="230"/>
    </location>
</feature>
<accession>A0A0N4VAX9</accession>
<feature type="transmembrane region" description="Helical" evidence="6">
    <location>
        <begin position="350"/>
        <end position="371"/>
    </location>
</feature>
<dbReference type="OrthoDB" id="655540at2759"/>
<dbReference type="FunFam" id="1.20.1740.10:FF:000052">
    <property type="entry name" value="Lysine histidine transporter-like 3"/>
    <property type="match status" value="1"/>
</dbReference>
<evidence type="ECO:0000259" key="7">
    <source>
        <dbReference type="Pfam" id="PF01490"/>
    </source>
</evidence>
<feature type="transmembrane region" description="Helical" evidence="6">
    <location>
        <begin position="48"/>
        <end position="69"/>
    </location>
</feature>
<evidence type="ECO:0000256" key="4">
    <source>
        <dbReference type="ARBA" id="ARBA00022989"/>
    </source>
</evidence>
<feature type="transmembrane region" description="Helical" evidence="6">
    <location>
        <begin position="284"/>
        <end position="303"/>
    </location>
</feature>
<dbReference type="AlphaFoldDB" id="A0A0N4VAX9"/>
<keyword evidence="4 6" id="KW-1133">Transmembrane helix</keyword>
<gene>
    <name evidence="8" type="ORF">EVEC_LOCUS7155</name>
</gene>
<reference evidence="8 9" key="2">
    <citation type="submission" date="2018-10" db="EMBL/GenBank/DDBJ databases">
        <authorList>
            <consortium name="Pathogen Informatics"/>
        </authorList>
    </citation>
    <scope>NUCLEOTIDE SEQUENCE [LARGE SCALE GENOMIC DNA]</scope>
</reference>
<evidence type="ECO:0000313" key="8">
    <source>
        <dbReference type="EMBL" id="VDD92404.1"/>
    </source>
</evidence>
<feature type="transmembrane region" description="Helical" evidence="6">
    <location>
        <begin position="20"/>
        <end position="42"/>
    </location>
</feature>
<evidence type="ECO:0000313" key="10">
    <source>
        <dbReference type="WBParaSite" id="EVEC_0000767101-mRNA-1"/>
    </source>
</evidence>
<sequence length="473" mass="53655">MDGEKAEKQSFSGNLHGLGWAVTGFFIVADLVGGGVVAMPVAFNKTGLEVGIIFMIAICIFLSYTGNLLGENWVIMQERWPVYREHCRNPYPQMAYRSMGTRVRNFAHFCVNFNNFGTTVVYILLSSRIIHNFVAYFEVNISFCWMLVIVTVCIFPVTLLKSPADFWWLVVLAMIFTIAAVIMVIVSIGIDFKDCTSDVHYPEFSFLKSLLTLGTFIFAFSGHTVLPTIQHDMKNPKDFTKSVILGFLMVSILYIPISIFAYVTYGDSMDESVIDSVQIPWIRYAADLSIAFHCILTMIITVNPVNQQVEKIFKAPHKFCLKRLVIRTCVLAAALFVALSIPVFTSLMDLFGCTTIPPCCVFLPCLFNMWFKAAKYDEKTKEYIRPTIKEVIQRTPKVRLCWHLLIMVGAVISFYMALLDFIQVTFTYPCYVMPFVSSNEESFNGHVINCCGRYKNISVHNDVSFCRNISAIE</sequence>
<dbReference type="STRING" id="51028.A0A0N4VAX9"/>
<evidence type="ECO:0000256" key="2">
    <source>
        <dbReference type="ARBA" id="ARBA00022448"/>
    </source>
</evidence>
<feature type="transmembrane region" description="Helical" evidence="6">
    <location>
        <begin position="324"/>
        <end position="344"/>
    </location>
</feature>
<reference evidence="10" key="1">
    <citation type="submission" date="2017-02" db="UniProtKB">
        <authorList>
            <consortium name="WormBaseParasite"/>
        </authorList>
    </citation>
    <scope>IDENTIFICATION</scope>
</reference>
<name>A0A0N4VAX9_ENTVE</name>
<keyword evidence="5 6" id="KW-0472">Membrane</keyword>
<organism evidence="10">
    <name type="scientific">Enterobius vermicularis</name>
    <name type="common">Human pinworm</name>
    <dbReference type="NCBI Taxonomy" id="51028"/>
    <lineage>
        <taxon>Eukaryota</taxon>
        <taxon>Metazoa</taxon>
        <taxon>Ecdysozoa</taxon>
        <taxon>Nematoda</taxon>
        <taxon>Chromadorea</taxon>
        <taxon>Rhabditida</taxon>
        <taxon>Spirurina</taxon>
        <taxon>Oxyuridomorpha</taxon>
        <taxon>Oxyuroidea</taxon>
        <taxon>Oxyuridae</taxon>
        <taxon>Enterobius</taxon>
    </lineage>
</organism>
<evidence type="ECO:0000313" key="9">
    <source>
        <dbReference type="Proteomes" id="UP000274131"/>
    </source>
</evidence>
<proteinExistence type="predicted"/>
<feature type="domain" description="Amino acid transporter transmembrane" evidence="7">
    <location>
        <begin position="18"/>
        <end position="379"/>
    </location>
</feature>
<feature type="transmembrane region" description="Helical" evidence="6">
    <location>
        <begin position="242"/>
        <end position="264"/>
    </location>
</feature>
<dbReference type="InterPro" id="IPR013057">
    <property type="entry name" value="AA_transpt_TM"/>
</dbReference>
<feature type="transmembrane region" description="Helical" evidence="6">
    <location>
        <begin position="106"/>
        <end position="125"/>
    </location>
</feature>
<dbReference type="PANTHER" id="PTHR48017">
    <property type="entry name" value="OS05G0424000 PROTEIN-RELATED"/>
    <property type="match status" value="1"/>
</dbReference>
<feature type="transmembrane region" description="Helical" evidence="6">
    <location>
        <begin position="400"/>
        <end position="419"/>
    </location>
</feature>
<dbReference type="Proteomes" id="UP000274131">
    <property type="component" value="Unassembled WGS sequence"/>
</dbReference>
<evidence type="ECO:0000256" key="6">
    <source>
        <dbReference type="SAM" id="Phobius"/>
    </source>
</evidence>
<comment type="subcellular location">
    <subcellularLocation>
        <location evidence="1">Membrane</location>
    </subcellularLocation>
</comment>
<evidence type="ECO:0000256" key="3">
    <source>
        <dbReference type="ARBA" id="ARBA00022692"/>
    </source>
</evidence>
<protein>
    <submittedName>
        <fullName evidence="10">Aa_trans domain-containing protein</fullName>
    </submittedName>
</protein>
<keyword evidence="3 6" id="KW-0812">Transmembrane</keyword>
<feature type="transmembrane region" description="Helical" evidence="6">
    <location>
        <begin position="137"/>
        <end position="159"/>
    </location>
</feature>
<dbReference type="GO" id="GO:0016020">
    <property type="term" value="C:membrane"/>
    <property type="evidence" value="ECO:0007669"/>
    <property type="project" value="UniProtKB-SubCell"/>
</dbReference>
<feature type="transmembrane region" description="Helical" evidence="6">
    <location>
        <begin position="166"/>
        <end position="190"/>
    </location>
</feature>
<dbReference type="Pfam" id="PF01490">
    <property type="entry name" value="Aa_trans"/>
    <property type="match status" value="1"/>
</dbReference>
<evidence type="ECO:0000256" key="1">
    <source>
        <dbReference type="ARBA" id="ARBA00004370"/>
    </source>
</evidence>
<dbReference type="EMBL" id="UXUI01008800">
    <property type="protein sequence ID" value="VDD92404.1"/>
    <property type="molecule type" value="Genomic_DNA"/>
</dbReference>
<dbReference type="Gene3D" id="1.20.1740.10">
    <property type="entry name" value="Amino acid/polyamine transporter I"/>
    <property type="match status" value="1"/>
</dbReference>
<dbReference type="WBParaSite" id="EVEC_0000767101-mRNA-1">
    <property type="protein sequence ID" value="EVEC_0000767101-mRNA-1"/>
    <property type="gene ID" value="EVEC_0000767101"/>
</dbReference>
<keyword evidence="2" id="KW-0813">Transport</keyword>
<evidence type="ECO:0000256" key="5">
    <source>
        <dbReference type="ARBA" id="ARBA00023136"/>
    </source>
</evidence>